<reference evidence="1 2" key="1">
    <citation type="journal article" date="2015" name="Nature">
        <title>rRNA introns, odd ribosomes, and small enigmatic genomes across a large radiation of phyla.</title>
        <authorList>
            <person name="Brown C.T."/>
            <person name="Hug L.A."/>
            <person name="Thomas B.C."/>
            <person name="Sharon I."/>
            <person name="Castelle C.J."/>
            <person name="Singh A."/>
            <person name="Wilkins M.J."/>
            <person name="Williams K.H."/>
            <person name="Banfield J.F."/>
        </authorList>
    </citation>
    <scope>NUCLEOTIDE SEQUENCE [LARGE SCALE GENOMIC DNA]</scope>
</reference>
<protein>
    <submittedName>
        <fullName evidence="1">Uncharacterized protein</fullName>
    </submittedName>
</protein>
<dbReference type="EMBL" id="LBSX01000005">
    <property type="protein sequence ID" value="KKQ27811.1"/>
    <property type="molecule type" value="Genomic_DNA"/>
</dbReference>
<accession>A0A0G0JIE0</accession>
<proteinExistence type="predicted"/>
<evidence type="ECO:0000313" key="1">
    <source>
        <dbReference type="EMBL" id="KKQ27811.1"/>
    </source>
</evidence>
<organism evidence="1 2">
    <name type="scientific">Candidatus Magasanikbacteria bacterium GW2011_GWC2_37_14</name>
    <dbReference type="NCBI Taxonomy" id="1619046"/>
    <lineage>
        <taxon>Bacteria</taxon>
        <taxon>Candidatus Magasanikiibacteriota</taxon>
    </lineage>
</organism>
<comment type="caution">
    <text evidence="1">The sequence shown here is derived from an EMBL/GenBank/DDBJ whole genome shotgun (WGS) entry which is preliminary data.</text>
</comment>
<dbReference type="STRING" id="1619046.US42_C0005G0036"/>
<evidence type="ECO:0000313" key="2">
    <source>
        <dbReference type="Proteomes" id="UP000034849"/>
    </source>
</evidence>
<name>A0A0G0JIE0_9BACT</name>
<gene>
    <name evidence="1" type="ORF">US42_C0005G0036</name>
</gene>
<dbReference type="Proteomes" id="UP000034849">
    <property type="component" value="Unassembled WGS sequence"/>
</dbReference>
<sequence>MDTTYQKMSVILRPGLRVANAIQGKISFGRWQQTCRKIDNALELLGLVLQRDLEIQQIVIPYVSDFLDLLDSKVQLLPYKGVSYNPYVAQLGENLALLDFFGYIKRTGWRGLVLNASPYAVVNQNREVPATKFTKQTAKEVCLRLTSWFQTSDTVLACSKTRGRYLEAISLSLFPQKNKPIVIDANDLWLSERYQLSLQEAIQYCSEANDGEIISIKNYANYNRYDTEYQRWYSILVLAEVIYLYDVFGVNIKIGPTTESNFDDLIRQVMKKRGSQFAFVCYDRQVEKVVSIADRISFTDSSLMVSEKFNRQPMLESWLREIINPFGLSGTTLEKTIKVLRRVNEIYPKVEVPQLNEGGFLNAFPFGECD</sequence>
<dbReference type="AlphaFoldDB" id="A0A0G0JIE0"/>